<dbReference type="AlphaFoldDB" id="A0A163F626"/>
<accession>A0A163F626</accession>
<dbReference type="InterPro" id="IPR010559">
    <property type="entry name" value="Sig_transdc_His_kin_internal"/>
</dbReference>
<dbReference type="PANTHER" id="PTHR34220">
    <property type="entry name" value="SENSOR HISTIDINE KINASE YPDA"/>
    <property type="match status" value="1"/>
</dbReference>
<protein>
    <submittedName>
        <fullName evidence="11">Histidine kinase</fullName>
    </submittedName>
</protein>
<dbReference type="InterPro" id="IPR033479">
    <property type="entry name" value="dCache_1"/>
</dbReference>
<keyword evidence="5 9" id="KW-0812">Transmembrane</keyword>
<dbReference type="GO" id="GO:0000155">
    <property type="term" value="F:phosphorelay sensor kinase activity"/>
    <property type="evidence" value="ECO:0007669"/>
    <property type="project" value="InterPro"/>
</dbReference>
<evidence type="ECO:0000256" key="8">
    <source>
        <dbReference type="ARBA" id="ARBA00023136"/>
    </source>
</evidence>
<dbReference type="CDD" id="cd06225">
    <property type="entry name" value="HAMP"/>
    <property type="match status" value="1"/>
</dbReference>
<feature type="transmembrane region" description="Helical" evidence="9">
    <location>
        <begin position="21"/>
        <end position="41"/>
    </location>
</feature>
<dbReference type="RefSeq" id="WP_063480272.1">
    <property type="nucleotide sequence ID" value="NZ_CP147845.1"/>
</dbReference>
<dbReference type="InterPro" id="IPR036890">
    <property type="entry name" value="HATPase_C_sf"/>
</dbReference>
<keyword evidence="6 11" id="KW-0418">Kinase</keyword>
<sequence>MTSERRRRLRFNHYRLSTKLILTYIVLTVIPMAVLGIFSFIQYKESIEEQIGEYMPRFLRQANANIDNHIADVMAMPKLLLNSENTLAILRKDSYQSQADQNKDQYAVNNYLTRTYLNGSNSDILGVFVLSRNRLFHTSRIPFTGLDWESMLTPYGQDMDLRGKEKIILPSEIKLRFDGDIPYVMIMKQIQDTDNRKDLGTMFIAVQLTFIDRILLDFEQNEDAEIAMVSLKGEVIYHTRHELIGSMDMAVHEYPIWNGSFRESRSEKLISVTESQTFDGILVHSIPLEDLTARTDWTRTLSIMIFSGFVIVTTCLTVVFVLRVMSPIKKLIHLMKEVERGKFQVGLNMQRQDEVGILVRSFNSMIATIRELIEKNYDIKIRQKEAELYALQSQIDPHFMYNTLETISMAAEEGEKEAVVGMVTQLGRMLRFSVGNKSRFVPVREELQHVMDYLTIQKFRFEQRLSFDIREPHDLELYYTPKFIVQPIVENAVKYGLESRDKLIVEILVSRELGLRSGMEDIVIKVRDNGPGIPSRRLLEVEESLRQQTLTGKDSEFGLGNVNTRIVMMHGPHYGMQLHSVEGKGTEVTLRIPMIRLEDVSDLEQD</sequence>
<evidence type="ECO:0000256" key="9">
    <source>
        <dbReference type="SAM" id="Phobius"/>
    </source>
</evidence>
<dbReference type="InterPro" id="IPR003660">
    <property type="entry name" value="HAMP_dom"/>
</dbReference>
<keyword evidence="4" id="KW-0808">Transferase</keyword>
<feature type="domain" description="HAMP" evidence="10">
    <location>
        <begin position="322"/>
        <end position="374"/>
    </location>
</feature>
<feature type="transmembrane region" description="Helical" evidence="9">
    <location>
        <begin position="301"/>
        <end position="325"/>
    </location>
</feature>
<dbReference type="Pfam" id="PF02743">
    <property type="entry name" value="dCache_1"/>
    <property type="match status" value="1"/>
</dbReference>
<dbReference type="Gene3D" id="6.10.340.10">
    <property type="match status" value="1"/>
</dbReference>
<dbReference type="InterPro" id="IPR003594">
    <property type="entry name" value="HATPase_dom"/>
</dbReference>
<keyword evidence="2" id="KW-1003">Cell membrane</keyword>
<dbReference type="PANTHER" id="PTHR34220:SF7">
    <property type="entry name" value="SENSOR HISTIDINE KINASE YPDA"/>
    <property type="match status" value="1"/>
</dbReference>
<name>A0A163F626_9BACL</name>
<evidence type="ECO:0000256" key="7">
    <source>
        <dbReference type="ARBA" id="ARBA00022989"/>
    </source>
</evidence>
<evidence type="ECO:0000256" key="6">
    <source>
        <dbReference type="ARBA" id="ARBA00022777"/>
    </source>
</evidence>
<dbReference type="Pfam" id="PF02518">
    <property type="entry name" value="HATPase_c"/>
    <property type="match status" value="1"/>
</dbReference>
<evidence type="ECO:0000313" key="12">
    <source>
        <dbReference type="Proteomes" id="UP000076796"/>
    </source>
</evidence>
<dbReference type="Pfam" id="PF00672">
    <property type="entry name" value="HAMP"/>
    <property type="match status" value="1"/>
</dbReference>
<evidence type="ECO:0000256" key="5">
    <source>
        <dbReference type="ARBA" id="ARBA00022692"/>
    </source>
</evidence>
<dbReference type="Pfam" id="PF06580">
    <property type="entry name" value="His_kinase"/>
    <property type="match status" value="1"/>
</dbReference>
<dbReference type="SMART" id="SM00304">
    <property type="entry name" value="HAMP"/>
    <property type="match status" value="1"/>
</dbReference>
<comment type="subcellular location">
    <subcellularLocation>
        <location evidence="1">Cell membrane</location>
        <topology evidence="1">Multi-pass membrane protein</topology>
    </subcellularLocation>
</comment>
<reference evidence="11" key="1">
    <citation type="journal article" date="2016" name="Genome Announc.">
        <title>Draft genomes of two strains of Paenibacillus glucanolyticus with capability to degrade lignocellulose.</title>
        <authorList>
            <person name="Mathews S.L."/>
            <person name="Pawlak J."/>
            <person name="Grunden A.M."/>
        </authorList>
    </citation>
    <scope>NUCLEOTIDE SEQUENCE [LARGE SCALE GENOMIC DNA]</scope>
    <source>
        <strain evidence="11">SLM1</strain>
    </source>
</reference>
<dbReference type="STRING" id="59843.A3958_01640"/>
<keyword evidence="7 9" id="KW-1133">Transmembrane helix</keyword>
<evidence type="ECO:0000256" key="1">
    <source>
        <dbReference type="ARBA" id="ARBA00004651"/>
    </source>
</evidence>
<evidence type="ECO:0000256" key="4">
    <source>
        <dbReference type="ARBA" id="ARBA00022679"/>
    </source>
</evidence>
<dbReference type="PROSITE" id="PS50885">
    <property type="entry name" value="HAMP"/>
    <property type="match status" value="1"/>
</dbReference>
<comment type="caution">
    <text evidence="11">The sequence shown here is derived from an EMBL/GenBank/DDBJ whole genome shotgun (WGS) entry which is preliminary data.</text>
</comment>
<evidence type="ECO:0000256" key="3">
    <source>
        <dbReference type="ARBA" id="ARBA00022553"/>
    </source>
</evidence>
<keyword evidence="3" id="KW-0597">Phosphoprotein</keyword>
<evidence type="ECO:0000259" key="10">
    <source>
        <dbReference type="PROSITE" id="PS50885"/>
    </source>
</evidence>
<dbReference type="SUPFAM" id="SSF55874">
    <property type="entry name" value="ATPase domain of HSP90 chaperone/DNA topoisomerase II/histidine kinase"/>
    <property type="match status" value="1"/>
</dbReference>
<evidence type="ECO:0000313" key="11">
    <source>
        <dbReference type="EMBL" id="KZS44182.1"/>
    </source>
</evidence>
<dbReference type="GeneID" id="97554236"/>
<dbReference type="EMBL" id="LWMH01000002">
    <property type="protein sequence ID" value="KZS44182.1"/>
    <property type="molecule type" value="Genomic_DNA"/>
</dbReference>
<dbReference type="Proteomes" id="UP000076796">
    <property type="component" value="Unassembled WGS sequence"/>
</dbReference>
<dbReference type="GO" id="GO:0005886">
    <property type="term" value="C:plasma membrane"/>
    <property type="evidence" value="ECO:0007669"/>
    <property type="project" value="UniProtKB-SubCell"/>
</dbReference>
<gene>
    <name evidence="11" type="ORF">AWU65_29380</name>
</gene>
<keyword evidence="12" id="KW-1185">Reference proteome</keyword>
<keyword evidence="8 9" id="KW-0472">Membrane</keyword>
<organism evidence="11 12">
    <name type="scientific">Paenibacillus glucanolyticus</name>
    <dbReference type="NCBI Taxonomy" id="59843"/>
    <lineage>
        <taxon>Bacteria</taxon>
        <taxon>Bacillati</taxon>
        <taxon>Bacillota</taxon>
        <taxon>Bacilli</taxon>
        <taxon>Bacillales</taxon>
        <taxon>Paenibacillaceae</taxon>
        <taxon>Paenibacillus</taxon>
    </lineage>
</organism>
<dbReference type="SUPFAM" id="SSF158472">
    <property type="entry name" value="HAMP domain-like"/>
    <property type="match status" value="1"/>
</dbReference>
<dbReference type="InterPro" id="IPR050640">
    <property type="entry name" value="Bact_2-comp_sensor_kinase"/>
</dbReference>
<proteinExistence type="predicted"/>
<dbReference type="Gene3D" id="3.30.565.10">
    <property type="entry name" value="Histidine kinase-like ATPase, C-terminal domain"/>
    <property type="match status" value="1"/>
</dbReference>
<evidence type="ECO:0000256" key="2">
    <source>
        <dbReference type="ARBA" id="ARBA00022475"/>
    </source>
</evidence>
<dbReference type="OrthoDB" id="9776552at2"/>